<keyword evidence="1" id="KW-0472">Membrane</keyword>
<keyword evidence="1" id="KW-0812">Transmembrane</keyword>
<dbReference type="EMBL" id="WHJH01000086">
    <property type="protein sequence ID" value="NHZ93700.1"/>
    <property type="molecule type" value="Genomic_DNA"/>
</dbReference>
<comment type="caution">
    <text evidence="2">The sequence shown here is derived from an EMBL/GenBank/DDBJ whole genome shotgun (WGS) entry which is preliminary data.</text>
</comment>
<keyword evidence="3" id="KW-1185">Reference proteome</keyword>
<name>A0ABX0P344_9BURK</name>
<protein>
    <submittedName>
        <fullName evidence="2">Uncharacterized protein</fullName>
    </submittedName>
</protein>
<evidence type="ECO:0000313" key="2">
    <source>
        <dbReference type="EMBL" id="NHZ93700.1"/>
    </source>
</evidence>
<dbReference type="RefSeq" id="WP_166882386.1">
    <property type="nucleotide sequence ID" value="NZ_WHJH01000086.1"/>
</dbReference>
<sequence length="90" mass="9480">MTDEDPSPPARRQVPIKLLLAGVYLLPALIALFGLAFSIGGGYLCGLLIAAAARNHGLLADPDRVPAIGAVAGVVFFLFALAYQFLTRNK</sequence>
<organism evidence="2 3">
    <name type="scientific">Massilia mucilaginosa</name>
    <dbReference type="NCBI Taxonomy" id="2609282"/>
    <lineage>
        <taxon>Bacteria</taxon>
        <taxon>Pseudomonadati</taxon>
        <taxon>Pseudomonadota</taxon>
        <taxon>Betaproteobacteria</taxon>
        <taxon>Burkholderiales</taxon>
        <taxon>Oxalobacteraceae</taxon>
        <taxon>Telluria group</taxon>
        <taxon>Massilia</taxon>
    </lineage>
</organism>
<proteinExistence type="predicted"/>
<keyword evidence="1" id="KW-1133">Transmembrane helix</keyword>
<feature type="transmembrane region" description="Helical" evidence="1">
    <location>
        <begin position="65"/>
        <end position="86"/>
    </location>
</feature>
<gene>
    <name evidence="2" type="ORF">F2P45_32580</name>
</gene>
<evidence type="ECO:0000256" key="1">
    <source>
        <dbReference type="SAM" id="Phobius"/>
    </source>
</evidence>
<accession>A0ABX0P344</accession>
<feature type="transmembrane region" description="Helical" evidence="1">
    <location>
        <begin position="21"/>
        <end position="53"/>
    </location>
</feature>
<reference evidence="2 3" key="1">
    <citation type="submission" date="2019-10" db="EMBL/GenBank/DDBJ databases">
        <title>Taxonomy of Antarctic Massilia spp.: description of Massilia rubra sp. nov., Massilia aquatica sp. nov., Massilia mucilaginosa sp. nov., Massilia frigida sp. nov. isolated from streams, lakes and regoliths.</title>
        <authorList>
            <person name="Holochova P."/>
            <person name="Sedlacek I."/>
            <person name="Kralova S."/>
            <person name="Maslanova I."/>
            <person name="Busse H.-J."/>
            <person name="Stankova E."/>
            <person name="Vrbovska V."/>
            <person name="Kovarovic V."/>
            <person name="Bartak M."/>
            <person name="Svec P."/>
            <person name="Pantucek R."/>
        </authorList>
    </citation>
    <scope>NUCLEOTIDE SEQUENCE [LARGE SCALE GENOMIC DNA]</scope>
    <source>
        <strain evidence="2 3">CCM 8733</strain>
    </source>
</reference>
<evidence type="ECO:0000313" key="3">
    <source>
        <dbReference type="Proteomes" id="UP000609726"/>
    </source>
</evidence>
<dbReference type="Proteomes" id="UP000609726">
    <property type="component" value="Unassembled WGS sequence"/>
</dbReference>